<comment type="similarity">
    <text evidence="1">Belongs to the plant LTP family.</text>
</comment>
<dbReference type="PROSITE" id="PS00597">
    <property type="entry name" value="PLANT_LTP"/>
    <property type="match status" value="1"/>
</dbReference>
<dbReference type="AlphaFoldDB" id="A0AAQ3KBM7"/>
<organism evidence="4 5">
    <name type="scientific">Canna indica</name>
    <name type="common">Indian-shot</name>
    <dbReference type="NCBI Taxonomy" id="4628"/>
    <lineage>
        <taxon>Eukaryota</taxon>
        <taxon>Viridiplantae</taxon>
        <taxon>Streptophyta</taxon>
        <taxon>Embryophyta</taxon>
        <taxon>Tracheophyta</taxon>
        <taxon>Spermatophyta</taxon>
        <taxon>Magnoliopsida</taxon>
        <taxon>Liliopsida</taxon>
        <taxon>Zingiberales</taxon>
        <taxon>Cannaceae</taxon>
        <taxon>Canna</taxon>
    </lineage>
</organism>
<dbReference type="InterPro" id="IPR036312">
    <property type="entry name" value="Bifun_inhib/LTP/seed_sf"/>
</dbReference>
<evidence type="ECO:0000256" key="1">
    <source>
        <dbReference type="RuleBase" id="RU000628"/>
    </source>
</evidence>
<dbReference type="Pfam" id="PF00234">
    <property type="entry name" value="Tryp_alpha_amyl"/>
    <property type="match status" value="1"/>
</dbReference>
<evidence type="ECO:0000313" key="5">
    <source>
        <dbReference type="Proteomes" id="UP001327560"/>
    </source>
</evidence>
<dbReference type="Gene3D" id="1.10.110.10">
    <property type="entry name" value="Plant lipid-transfer and hydrophobic proteins"/>
    <property type="match status" value="1"/>
</dbReference>
<feature type="signal peptide" evidence="2">
    <location>
        <begin position="1"/>
        <end position="26"/>
    </location>
</feature>
<dbReference type="GO" id="GO:0008289">
    <property type="term" value="F:lipid binding"/>
    <property type="evidence" value="ECO:0007669"/>
    <property type="project" value="UniProtKB-KW"/>
</dbReference>
<evidence type="ECO:0000259" key="3">
    <source>
        <dbReference type="SMART" id="SM00499"/>
    </source>
</evidence>
<dbReference type="Proteomes" id="UP001327560">
    <property type="component" value="Chromosome 4"/>
</dbReference>
<dbReference type="GO" id="GO:0006869">
    <property type="term" value="P:lipid transport"/>
    <property type="evidence" value="ECO:0007669"/>
    <property type="project" value="InterPro"/>
</dbReference>
<sequence length="117" mass="11340">MARSGALVVLVLAVALLAASPQAVEAITCGQVASSLRSCVPYVTGKGALAAACCSGVRSLKSAAATPADRKTACSCIKSTVAGVSGVKPGLASGLPGKCGVSIPYPISSSTDCSKVN</sequence>
<dbReference type="PRINTS" id="PR00382">
    <property type="entry name" value="LIPIDTRNSFER"/>
</dbReference>
<reference evidence="4 5" key="1">
    <citation type="submission" date="2023-10" db="EMBL/GenBank/DDBJ databases">
        <title>Chromosome-scale genome assembly provides insights into flower coloration mechanisms of Canna indica.</title>
        <authorList>
            <person name="Li C."/>
        </authorList>
    </citation>
    <scope>NUCLEOTIDE SEQUENCE [LARGE SCALE GENOMIC DNA]</scope>
    <source>
        <tissue evidence="4">Flower</tissue>
    </source>
</reference>
<gene>
    <name evidence="4" type="ORF">Cni_G14229</name>
</gene>
<protein>
    <recommendedName>
        <fullName evidence="1">Non-specific lipid-transfer protein</fullName>
    </recommendedName>
</protein>
<dbReference type="SUPFAM" id="SSF47699">
    <property type="entry name" value="Bifunctional inhibitor/lipid-transfer protein/seed storage 2S albumin"/>
    <property type="match status" value="1"/>
</dbReference>
<keyword evidence="2" id="KW-0732">Signal</keyword>
<feature type="domain" description="Bifunctional inhibitor/plant lipid transfer protein/seed storage helical" evidence="3">
    <location>
        <begin position="29"/>
        <end position="113"/>
    </location>
</feature>
<dbReference type="InterPro" id="IPR000528">
    <property type="entry name" value="Plant_nsLTP"/>
</dbReference>
<evidence type="ECO:0000313" key="4">
    <source>
        <dbReference type="EMBL" id="WOL05500.1"/>
    </source>
</evidence>
<accession>A0AAQ3KBM7</accession>
<comment type="function">
    <text evidence="1">Plant non-specific lipid-transfer proteins transfer phospholipids as well as galactolipids across membranes. May play a role in wax or cutin deposition in the cell walls of expanding epidermal cells and certain secretory tissues.</text>
</comment>
<evidence type="ECO:0000256" key="2">
    <source>
        <dbReference type="SAM" id="SignalP"/>
    </source>
</evidence>
<proteinExistence type="inferred from homology"/>
<keyword evidence="5" id="KW-1185">Reference proteome</keyword>
<dbReference type="InterPro" id="IPR016140">
    <property type="entry name" value="Bifunc_inhib/LTP/seed_store"/>
</dbReference>
<name>A0AAQ3KBM7_9LILI</name>
<dbReference type="PANTHER" id="PTHR33076">
    <property type="entry name" value="NON-SPECIFIC LIPID-TRANSFER PROTEIN 2-RELATED"/>
    <property type="match status" value="1"/>
</dbReference>
<dbReference type="SMART" id="SM00499">
    <property type="entry name" value="AAI"/>
    <property type="match status" value="1"/>
</dbReference>
<dbReference type="EMBL" id="CP136893">
    <property type="protein sequence ID" value="WOL05500.1"/>
    <property type="molecule type" value="Genomic_DNA"/>
</dbReference>
<dbReference type="CDD" id="cd01960">
    <property type="entry name" value="nsLTP1"/>
    <property type="match status" value="1"/>
</dbReference>
<feature type="chain" id="PRO_5042817361" description="Non-specific lipid-transfer protein" evidence="2">
    <location>
        <begin position="27"/>
        <end position="117"/>
    </location>
</feature>
<keyword evidence="1" id="KW-0813">Transport</keyword>
<keyword evidence="1" id="KW-0446">Lipid-binding</keyword>